<gene>
    <name evidence="7" type="ORF">DCAF_LOCUS26402</name>
</gene>
<evidence type="ECO:0000256" key="3">
    <source>
        <dbReference type="ARBA" id="ARBA00023315"/>
    </source>
</evidence>
<dbReference type="GO" id="GO:0016746">
    <property type="term" value="F:acyltransferase activity"/>
    <property type="evidence" value="ECO:0007669"/>
    <property type="project" value="UniProtKB-KW"/>
</dbReference>
<evidence type="ECO:0000256" key="4">
    <source>
        <dbReference type="PIRSR" id="PIRSR639126-1"/>
    </source>
</evidence>
<evidence type="ECO:0000313" key="7">
    <source>
        <dbReference type="EMBL" id="CAK7356133.1"/>
    </source>
</evidence>
<dbReference type="CDD" id="cd06661">
    <property type="entry name" value="GGCT_like"/>
    <property type="match status" value="1"/>
</dbReference>
<comment type="function">
    <text evidence="1">Putative gamma-glutamylcyclotransferase.</text>
</comment>
<proteinExistence type="inferred from homology"/>
<dbReference type="InterPro" id="IPR009288">
    <property type="entry name" value="AIG2-like_dom"/>
</dbReference>
<dbReference type="Proteomes" id="UP001314170">
    <property type="component" value="Unassembled WGS sequence"/>
</dbReference>
<organism evidence="7 8">
    <name type="scientific">Dovyalis caffra</name>
    <dbReference type="NCBI Taxonomy" id="77055"/>
    <lineage>
        <taxon>Eukaryota</taxon>
        <taxon>Viridiplantae</taxon>
        <taxon>Streptophyta</taxon>
        <taxon>Embryophyta</taxon>
        <taxon>Tracheophyta</taxon>
        <taxon>Spermatophyta</taxon>
        <taxon>Magnoliopsida</taxon>
        <taxon>eudicotyledons</taxon>
        <taxon>Gunneridae</taxon>
        <taxon>Pentapetalae</taxon>
        <taxon>rosids</taxon>
        <taxon>fabids</taxon>
        <taxon>Malpighiales</taxon>
        <taxon>Salicaceae</taxon>
        <taxon>Flacourtieae</taxon>
        <taxon>Dovyalis</taxon>
    </lineage>
</organism>
<comment type="caution">
    <text evidence="7">The sequence shown here is derived from an EMBL/GenBank/DDBJ whole genome shotgun (WGS) entry which is preliminary data.</text>
</comment>
<reference evidence="7 8" key="1">
    <citation type="submission" date="2024-01" db="EMBL/GenBank/DDBJ databases">
        <authorList>
            <person name="Waweru B."/>
        </authorList>
    </citation>
    <scope>NUCLEOTIDE SEQUENCE [LARGE SCALE GENOMIC DNA]</scope>
</reference>
<keyword evidence="3" id="KW-0808">Transferase</keyword>
<dbReference type="AlphaFoldDB" id="A0AAV1STM1"/>
<evidence type="ECO:0000256" key="2">
    <source>
        <dbReference type="ARBA" id="ARBA00008861"/>
    </source>
</evidence>
<dbReference type="Pfam" id="PF06094">
    <property type="entry name" value="GGACT"/>
    <property type="match status" value="1"/>
</dbReference>
<dbReference type="Gene3D" id="3.10.490.10">
    <property type="entry name" value="Gamma-glutamyl cyclotransferase-like"/>
    <property type="match status" value="1"/>
</dbReference>
<dbReference type="PANTHER" id="PTHR12510:SF15">
    <property type="entry name" value="GAMMA-GLUTAMYLCYCLOTRANSFERASE FAMILY PROTEIN"/>
    <property type="match status" value="1"/>
</dbReference>
<feature type="active site" description="Proton acceptor" evidence="4">
    <location>
        <position position="95"/>
    </location>
</feature>
<dbReference type="InterPro" id="IPR039126">
    <property type="entry name" value="GGACT"/>
</dbReference>
<dbReference type="GO" id="GO:0061929">
    <property type="term" value="F:gamma-glutamylaminecyclotransferase activity"/>
    <property type="evidence" value="ECO:0007669"/>
    <property type="project" value="InterPro"/>
</dbReference>
<comment type="similarity">
    <text evidence="2 5">Belongs to the gamma-glutamylcyclotransferase family.</text>
</comment>
<dbReference type="PANTHER" id="PTHR12510">
    <property type="entry name" value="TROPONIN C-AKIN-1 PROTEIN"/>
    <property type="match status" value="1"/>
</dbReference>
<evidence type="ECO:0000256" key="1">
    <source>
        <dbReference type="ARBA" id="ARBA00002782"/>
    </source>
</evidence>
<accession>A0AAV1STM1</accession>
<sequence length="186" mass="20655">MADAGNFSNETKPTLVFVYGTLKKEFPNHHLLQELMSQKEAAYAGTCMTHQPHPLVIGPYGIPYMLHLPGSGGHPVNGELYSVSTQGFVRLDELEGTSVGHYERRPIQVIMREKSESEEGDGVALVDAEAYFAHGSFGERMWVRCGRVGLGEYSLERHACDYVKKVNRAEGRSFLDEMELFLSGSA</sequence>
<dbReference type="SUPFAM" id="SSF110857">
    <property type="entry name" value="Gamma-glutamyl cyclotransferase-like"/>
    <property type="match status" value="1"/>
</dbReference>
<evidence type="ECO:0000313" key="8">
    <source>
        <dbReference type="Proteomes" id="UP001314170"/>
    </source>
</evidence>
<feature type="domain" description="Gamma-glutamylcyclotransferase AIG2-like" evidence="6">
    <location>
        <begin position="16"/>
        <end position="134"/>
    </location>
</feature>
<dbReference type="EMBL" id="CAWUPB010001197">
    <property type="protein sequence ID" value="CAK7356133.1"/>
    <property type="molecule type" value="Genomic_DNA"/>
</dbReference>
<name>A0AAV1STM1_9ROSI</name>
<dbReference type="GO" id="GO:0005829">
    <property type="term" value="C:cytosol"/>
    <property type="evidence" value="ECO:0007669"/>
    <property type="project" value="TreeGrafter"/>
</dbReference>
<evidence type="ECO:0000259" key="6">
    <source>
        <dbReference type="Pfam" id="PF06094"/>
    </source>
</evidence>
<keyword evidence="8" id="KW-1185">Reference proteome</keyword>
<dbReference type="InterPro" id="IPR013024">
    <property type="entry name" value="GGCT-like"/>
</dbReference>
<protein>
    <recommendedName>
        <fullName evidence="5">Gamma-glutamylcyclotransferase family protein</fullName>
    </recommendedName>
</protein>
<evidence type="ECO:0000256" key="5">
    <source>
        <dbReference type="RuleBase" id="RU367036"/>
    </source>
</evidence>
<dbReference type="InterPro" id="IPR036568">
    <property type="entry name" value="GGCT-like_sf"/>
</dbReference>
<keyword evidence="3" id="KW-0012">Acyltransferase</keyword>